<dbReference type="RefSeq" id="WP_117718224.1">
    <property type="nucleotide sequence ID" value="NZ_QSTP01000001.1"/>
</dbReference>
<evidence type="ECO:0000313" key="2">
    <source>
        <dbReference type="Proteomes" id="UP000260758"/>
    </source>
</evidence>
<evidence type="ECO:0000313" key="1">
    <source>
        <dbReference type="EMBL" id="RGM75465.1"/>
    </source>
</evidence>
<comment type="caution">
    <text evidence="1">The sequence shown here is derived from an EMBL/GenBank/DDBJ whole genome shotgun (WGS) entry which is preliminary data.</text>
</comment>
<organism evidence="1 2">
    <name type="scientific">Agathobacter rectalis</name>
    <dbReference type="NCBI Taxonomy" id="39491"/>
    <lineage>
        <taxon>Bacteria</taxon>
        <taxon>Bacillati</taxon>
        <taxon>Bacillota</taxon>
        <taxon>Clostridia</taxon>
        <taxon>Lachnospirales</taxon>
        <taxon>Lachnospiraceae</taxon>
        <taxon>Agathobacter</taxon>
    </lineage>
</organism>
<dbReference type="EMBL" id="QSTP01000001">
    <property type="protein sequence ID" value="RGM75465.1"/>
    <property type="molecule type" value="Genomic_DNA"/>
</dbReference>
<dbReference type="AlphaFoldDB" id="A0A3E4YL60"/>
<reference evidence="1 2" key="1">
    <citation type="submission" date="2018-08" db="EMBL/GenBank/DDBJ databases">
        <title>A genome reference for cultivated species of the human gut microbiota.</title>
        <authorList>
            <person name="Zou Y."/>
            <person name="Xue W."/>
            <person name="Luo G."/>
        </authorList>
    </citation>
    <scope>NUCLEOTIDE SEQUENCE [LARGE SCALE GENOMIC DNA]</scope>
    <source>
        <strain evidence="1 2">OM07-13</strain>
    </source>
</reference>
<dbReference type="Proteomes" id="UP000260758">
    <property type="component" value="Unassembled WGS sequence"/>
</dbReference>
<proteinExistence type="predicted"/>
<accession>A0A3E4YL60</accession>
<sequence length="114" mass="13566">MYIEIKPRRGRNDRLYIFNFKDQEDADGYIDNWLALAEENQFNEFKDIFLKLKNRIDGKYATENSQLSGLLFEDEFAAFTTDIIFLSKLVSLQKDIIQTEMVSYIFNDEKEDNE</sequence>
<protein>
    <submittedName>
        <fullName evidence="1">Uncharacterized protein</fullName>
    </submittedName>
</protein>
<name>A0A3E4YL60_9FIRM</name>
<gene>
    <name evidence="1" type="ORF">DXB99_02780</name>
</gene>